<comment type="similarity">
    <text evidence="1 6">Belongs to the GPN-loop GTPase family.</text>
</comment>
<proteinExistence type="inferred from homology"/>
<dbReference type="Pfam" id="PF03029">
    <property type="entry name" value="ATP_bind_1"/>
    <property type="match status" value="1"/>
</dbReference>
<accession>A0AAV8UYD8</accession>
<dbReference type="FunFam" id="3.40.50.300:FF:000552">
    <property type="entry name" value="GPN-loop GTPase 3"/>
    <property type="match status" value="1"/>
</dbReference>
<evidence type="ECO:0000256" key="6">
    <source>
        <dbReference type="RuleBase" id="RU365059"/>
    </source>
</evidence>
<evidence type="ECO:0000313" key="7">
    <source>
        <dbReference type="EMBL" id="KAJ8907514.1"/>
    </source>
</evidence>
<comment type="caution">
    <text evidence="7">The sequence shown here is derived from an EMBL/GenBank/DDBJ whole genome shotgun (WGS) entry which is preliminary data.</text>
</comment>
<dbReference type="AlphaFoldDB" id="A0AAV8UYD8"/>
<comment type="function">
    <text evidence="6">Small GTPase required for proper nuclear import of RNA polymerase II and III (RNAPII and RNAPIII). May act at an RNAP assembly step prior to nuclear import.</text>
</comment>
<name>A0AAV8UYD8_9RHOD</name>
<dbReference type="GO" id="GO:0005525">
    <property type="term" value="F:GTP binding"/>
    <property type="evidence" value="ECO:0007669"/>
    <property type="project" value="UniProtKB-KW"/>
</dbReference>
<dbReference type="InterPro" id="IPR027417">
    <property type="entry name" value="P-loop_NTPase"/>
</dbReference>
<dbReference type="Gene3D" id="3.40.50.300">
    <property type="entry name" value="P-loop containing nucleotide triphosphate hydrolases"/>
    <property type="match status" value="1"/>
</dbReference>
<dbReference type="PANTHER" id="PTHR21231">
    <property type="entry name" value="XPA-BINDING PROTEIN 1-RELATED"/>
    <property type="match status" value="1"/>
</dbReference>
<keyword evidence="4 6" id="KW-0378">Hydrolase</keyword>
<dbReference type="Proteomes" id="UP001157974">
    <property type="component" value="Unassembled WGS sequence"/>
</dbReference>
<dbReference type="EMBL" id="JAMWBK010000002">
    <property type="protein sequence ID" value="KAJ8907514.1"/>
    <property type="molecule type" value="Genomic_DNA"/>
</dbReference>
<dbReference type="InterPro" id="IPR030228">
    <property type="entry name" value="Gpn3"/>
</dbReference>
<dbReference type="PANTHER" id="PTHR21231:SF7">
    <property type="entry name" value="GPN-LOOP GTPASE 3"/>
    <property type="match status" value="1"/>
</dbReference>
<comment type="subunit">
    <text evidence="6">Binds to RNA polymerase II (RNAPII).</text>
</comment>
<keyword evidence="5 6" id="KW-0342">GTP-binding</keyword>
<evidence type="ECO:0000256" key="2">
    <source>
        <dbReference type="ARBA" id="ARBA00014587"/>
    </source>
</evidence>
<sequence>MVRFGQLVIGPAGSGKSTYCSQLQKYCEDVNRTIHVVNLDPAAENFDYKLSVDMRELISIDDVAEEMKYGPNGGLVFCMEYLLDNFEWLEEQLEDFVDGDYICFDCPGQIELYTHFSVMRKMVEMLQRLDFRLCALYFVDSQFMADTAKFFGGCTTALSAMVQLQITHINVLSKMDLVRAVDRRRIDSFTHPDYDSLAAELNTQVDKKFSGLNQALAALLEEYNMVSFVPLDYNEEDAVENLLLQIDIALNYDETVDPKMPSDDEVMDPEEAL</sequence>
<evidence type="ECO:0000313" key="8">
    <source>
        <dbReference type="Proteomes" id="UP001157974"/>
    </source>
</evidence>
<dbReference type="InterPro" id="IPR004130">
    <property type="entry name" value="Gpn"/>
</dbReference>
<keyword evidence="8" id="KW-1185">Reference proteome</keyword>
<keyword evidence="3 6" id="KW-0547">Nucleotide-binding</keyword>
<dbReference type="SUPFAM" id="SSF52540">
    <property type="entry name" value="P-loop containing nucleoside triphosphate hydrolases"/>
    <property type="match status" value="1"/>
</dbReference>
<evidence type="ECO:0000256" key="3">
    <source>
        <dbReference type="ARBA" id="ARBA00022741"/>
    </source>
</evidence>
<organism evidence="7 8">
    <name type="scientific">Rhodosorus marinus</name>
    <dbReference type="NCBI Taxonomy" id="101924"/>
    <lineage>
        <taxon>Eukaryota</taxon>
        <taxon>Rhodophyta</taxon>
        <taxon>Stylonematophyceae</taxon>
        <taxon>Stylonematales</taxon>
        <taxon>Stylonemataceae</taxon>
        <taxon>Rhodosorus</taxon>
    </lineage>
</organism>
<evidence type="ECO:0000256" key="5">
    <source>
        <dbReference type="ARBA" id="ARBA00023134"/>
    </source>
</evidence>
<evidence type="ECO:0000256" key="1">
    <source>
        <dbReference type="ARBA" id="ARBA00005290"/>
    </source>
</evidence>
<reference evidence="7 8" key="1">
    <citation type="journal article" date="2023" name="Nat. Commun.">
        <title>Origin of minicircular mitochondrial genomes in red algae.</title>
        <authorList>
            <person name="Lee Y."/>
            <person name="Cho C.H."/>
            <person name="Lee Y.M."/>
            <person name="Park S.I."/>
            <person name="Yang J.H."/>
            <person name="West J.A."/>
            <person name="Bhattacharya D."/>
            <person name="Yoon H.S."/>
        </authorList>
    </citation>
    <scope>NUCLEOTIDE SEQUENCE [LARGE SCALE GENOMIC DNA]</scope>
    <source>
        <strain evidence="7 8">CCMP1338</strain>
        <tissue evidence="7">Whole cell</tissue>
    </source>
</reference>
<evidence type="ECO:0000256" key="4">
    <source>
        <dbReference type="ARBA" id="ARBA00022801"/>
    </source>
</evidence>
<gene>
    <name evidence="7" type="ORF">NDN08_007625</name>
</gene>
<dbReference type="CDD" id="cd17872">
    <property type="entry name" value="GPN3"/>
    <property type="match status" value="1"/>
</dbReference>
<protein>
    <recommendedName>
        <fullName evidence="2 6">GPN-loop GTPase 3</fullName>
    </recommendedName>
</protein>
<dbReference type="GO" id="GO:0003924">
    <property type="term" value="F:GTPase activity"/>
    <property type="evidence" value="ECO:0007669"/>
    <property type="project" value="TreeGrafter"/>
</dbReference>